<dbReference type="Pfam" id="PF12805">
    <property type="entry name" value="FUSC-like"/>
    <property type="match status" value="1"/>
</dbReference>
<feature type="transmembrane region" description="Helical" evidence="7">
    <location>
        <begin position="458"/>
        <end position="489"/>
    </location>
</feature>
<feature type="transmembrane region" description="Helical" evidence="7">
    <location>
        <begin position="77"/>
        <end position="95"/>
    </location>
</feature>
<protein>
    <submittedName>
        <fullName evidence="10">FUSC family membrane protein</fullName>
    </submittedName>
</protein>
<evidence type="ECO:0000259" key="9">
    <source>
        <dbReference type="Pfam" id="PF13515"/>
    </source>
</evidence>
<comment type="caution">
    <text evidence="10">The sequence shown here is derived from an EMBL/GenBank/DDBJ whole genome shotgun (WGS) entry which is preliminary data.</text>
</comment>
<feature type="transmembrane region" description="Helical" evidence="7">
    <location>
        <begin position="526"/>
        <end position="544"/>
    </location>
</feature>
<evidence type="ECO:0000256" key="2">
    <source>
        <dbReference type="ARBA" id="ARBA00022475"/>
    </source>
</evidence>
<dbReference type="InterPro" id="IPR032692">
    <property type="entry name" value="YccS_N"/>
</dbReference>
<dbReference type="InterPro" id="IPR049453">
    <property type="entry name" value="Memb_transporter_dom"/>
</dbReference>
<keyword evidence="3 7" id="KW-0812">Transmembrane</keyword>
<keyword evidence="2" id="KW-1003">Cell membrane</keyword>
<feature type="transmembrane region" description="Helical" evidence="7">
    <location>
        <begin position="101"/>
        <end position="119"/>
    </location>
</feature>
<feature type="domain" description="Integral membrane bound transporter" evidence="9">
    <location>
        <begin position="415"/>
        <end position="538"/>
    </location>
</feature>
<proteinExistence type="inferred from homology"/>
<dbReference type="PANTHER" id="PTHR30509:SF8">
    <property type="entry name" value="INNER MEMBRANE PROTEIN YCCS"/>
    <property type="match status" value="1"/>
</dbReference>
<keyword evidence="11" id="KW-1185">Reference proteome</keyword>
<keyword evidence="4 7" id="KW-1133">Transmembrane helix</keyword>
<gene>
    <name evidence="10" type="ORF">V6256_04825</name>
</gene>
<feature type="transmembrane region" description="Helical" evidence="7">
    <location>
        <begin position="495"/>
        <end position="514"/>
    </location>
</feature>
<feature type="transmembrane region" description="Helical" evidence="7">
    <location>
        <begin position="152"/>
        <end position="171"/>
    </location>
</feature>
<feature type="transmembrane region" description="Helical" evidence="7">
    <location>
        <begin position="21"/>
        <end position="37"/>
    </location>
</feature>
<comment type="similarity">
    <text evidence="6">Belongs to the YccS/YhfK family.</text>
</comment>
<dbReference type="PANTHER" id="PTHR30509">
    <property type="entry name" value="P-HYDROXYBENZOIC ACID EFFLUX PUMP SUBUNIT-RELATED"/>
    <property type="match status" value="1"/>
</dbReference>
<accession>A0ABU9GNN7</accession>
<dbReference type="EMBL" id="JBAKAZ010000011">
    <property type="protein sequence ID" value="MEL0628928.1"/>
    <property type="molecule type" value="Genomic_DNA"/>
</dbReference>
<evidence type="ECO:0000256" key="1">
    <source>
        <dbReference type="ARBA" id="ARBA00004651"/>
    </source>
</evidence>
<sequence length="725" mass="83096">MQLSFPLVLSRLISDSNSHSGFRIVIAMSCMFIPALLDLQFGFFQQSSLAVSLSLCLGVLASAIVEVDENTKDRQKFIATVIACFFIAASSVELLLPYPVIFALGLGISSFFFMMLASLGMHYSRIGFGAILIAIYTLIGHQEAAAWFESPILLALGALWYGIFAICWSYFSPNRTLREQLAQLYYAISRYQRQKSELFDTQKGNSREAIIETRQKLAILNISIMARIETSKNMIKGQYKANIRQKELTILNQYFLVAEQIHERISASQYLYSQLENTFGRSQILEGFHQLLLQLSDECHQVGAHINDKNIYMRSKRLKWTIQALSDQLFLLKQKLQAFDDNQEAMQALQAIYDNLHGINELLISLNKVKTESTALVVDSETQIKQPFWKVLYKAYEQKTPVFKHAVRISISLVIAFAIPTILELENGFWILPTVLFVCQPSFSETRKRLMLRSFGTLLGIVLSFPIFFLLPNATPQAILMVLSAFLFITYVRTNYGLAVIFITIFVMILTNLLSPSGIEVLYARIYETLVGCFLSFIAISFIYPDWQFKRFPSLVNNHLLNSSRYFKQISQQYQFGKSENLIFRKTRFNTFKSDASLTNAWQSMLIEPNSKQHLKREVYALVNRCDALTCYIAALSSHRHRIDSRSDLAILKQLFKMTSEQILYTYRPELKVIDKRSIDINAFQEYKDNLSDEAKLIIEQLRLISFTAMDIQSLLKIIQSKAND</sequence>
<feature type="transmembrane region" description="Helical" evidence="7">
    <location>
        <begin position="126"/>
        <end position="146"/>
    </location>
</feature>
<organism evidence="10 11">
    <name type="scientific">Psychromonas aquatilis</name>
    <dbReference type="NCBI Taxonomy" id="2005072"/>
    <lineage>
        <taxon>Bacteria</taxon>
        <taxon>Pseudomonadati</taxon>
        <taxon>Pseudomonadota</taxon>
        <taxon>Gammaproteobacteria</taxon>
        <taxon>Alteromonadales</taxon>
        <taxon>Psychromonadaceae</taxon>
        <taxon>Psychromonas</taxon>
    </lineage>
</organism>
<feature type="domain" description="Integral membrane protein YccS N-terminal" evidence="8">
    <location>
        <begin position="78"/>
        <end position="363"/>
    </location>
</feature>
<dbReference type="Proteomes" id="UP001369082">
    <property type="component" value="Unassembled WGS sequence"/>
</dbReference>
<evidence type="ECO:0000256" key="5">
    <source>
        <dbReference type="ARBA" id="ARBA00023136"/>
    </source>
</evidence>
<evidence type="ECO:0000313" key="10">
    <source>
        <dbReference type="EMBL" id="MEL0628928.1"/>
    </source>
</evidence>
<keyword evidence="5 7" id="KW-0472">Membrane</keyword>
<dbReference type="RefSeq" id="WP_341596942.1">
    <property type="nucleotide sequence ID" value="NZ_JBAKAZ010000011.1"/>
</dbReference>
<feature type="transmembrane region" description="Helical" evidence="7">
    <location>
        <begin position="43"/>
        <end position="65"/>
    </location>
</feature>
<evidence type="ECO:0000259" key="8">
    <source>
        <dbReference type="Pfam" id="PF12805"/>
    </source>
</evidence>
<reference evidence="10 11" key="1">
    <citation type="submission" date="2024-02" db="EMBL/GenBank/DDBJ databases">
        <title>Bacteria isolated from the canopy kelp, Nereocystis luetkeana.</title>
        <authorList>
            <person name="Pfister C.A."/>
            <person name="Younker I.T."/>
            <person name="Light S.H."/>
        </authorList>
    </citation>
    <scope>NUCLEOTIDE SEQUENCE [LARGE SCALE GENOMIC DNA]</scope>
    <source>
        <strain evidence="10 11">TI.1.05</strain>
    </source>
</reference>
<comment type="subcellular location">
    <subcellularLocation>
        <location evidence="1">Cell membrane</location>
        <topology evidence="1">Multi-pass membrane protein</topology>
    </subcellularLocation>
</comment>
<evidence type="ECO:0000256" key="6">
    <source>
        <dbReference type="ARBA" id="ARBA00043993"/>
    </source>
</evidence>
<dbReference type="Pfam" id="PF13515">
    <property type="entry name" value="FUSC_2"/>
    <property type="match status" value="1"/>
</dbReference>
<evidence type="ECO:0000256" key="7">
    <source>
        <dbReference type="SAM" id="Phobius"/>
    </source>
</evidence>
<evidence type="ECO:0000256" key="4">
    <source>
        <dbReference type="ARBA" id="ARBA00022989"/>
    </source>
</evidence>
<evidence type="ECO:0000313" key="11">
    <source>
        <dbReference type="Proteomes" id="UP001369082"/>
    </source>
</evidence>
<name>A0ABU9GNN7_9GAMM</name>
<evidence type="ECO:0000256" key="3">
    <source>
        <dbReference type="ARBA" id="ARBA00022692"/>
    </source>
</evidence>